<dbReference type="GO" id="GO:0046274">
    <property type="term" value="P:lignin catabolic process"/>
    <property type="evidence" value="ECO:0007669"/>
    <property type="project" value="UniProtKB-KW"/>
</dbReference>
<dbReference type="Pfam" id="PF00394">
    <property type="entry name" value="Cu-oxidase"/>
    <property type="match status" value="1"/>
</dbReference>
<keyword evidence="5" id="KW-0325">Glycoprotein</keyword>
<comment type="catalytic activity">
    <reaction evidence="1">
        <text>4 hydroquinone + O2 = 4 benzosemiquinone + 2 H2O</text>
        <dbReference type="Rhea" id="RHEA:11276"/>
        <dbReference type="ChEBI" id="CHEBI:15377"/>
        <dbReference type="ChEBI" id="CHEBI:15379"/>
        <dbReference type="ChEBI" id="CHEBI:17594"/>
        <dbReference type="ChEBI" id="CHEBI:17977"/>
        <dbReference type="EC" id="1.10.3.2"/>
    </reaction>
</comment>
<evidence type="ECO:0000256" key="2">
    <source>
        <dbReference type="ARBA" id="ARBA00001935"/>
    </source>
</evidence>
<dbReference type="EMBL" id="GL629767">
    <property type="protein sequence ID" value="EFX03359.1"/>
    <property type="molecule type" value="Genomic_DNA"/>
</dbReference>
<dbReference type="OrthoDB" id="2121828at2759"/>
<comment type="similarity">
    <text evidence="3">Belongs to the multicopper oxidase family.</text>
</comment>
<keyword evidence="10" id="KW-1185">Reference proteome</keyword>
<evidence type="ECO:0000313" key="9">
    <source>
        <dbReference type="EMBL" id="EFX03359.1"/>
    </source>
</evidence>
<keyword evidence="6" id="KW-0439">Lignin degradation</keyword>
<dbReference type="GO" id="GO:0052716">
    <property type="term" value="F:hydroquinone:oxygen oxidoreductase activity"/>
    <property type="evidence" value="ECO:0007669"/>
    <property type="project" value="UniProtKB-EC"/>
</dbReference>
<name>F0XG23_GROCL</name>
<protein>
    <recommendedName>
        <fullName evidence="4">laccase</fullName>
        <ecNumber evidence="4">1.10.3.2</ecNumber>
    </recommendedName>
</protein>
<dbReference type="InterPro" id="IPR011706">
    <property type="entry name" value="Cu-oxidase_C"/>
</dbReference>
<dbReference type="InterPro" id="IPR008972">
    <property type="entry name" value="Cupredoxin"/>
</dbReference>
<dbReference type="Proteomes" id="UP000007796">
    <property type="component" value="Unassembled WGS sequence"/>
</dbReference>
<proteinExistence type="inferred from homology"/>
<dbReference type="FunFam" id="2.60.40.420:FF:000045">
    <property type="entry name" value="Laccase 2"/>
    <property type="match status" value="1"/>
</dbReference>
<evidence type="ECO:0000256" key="4">
    <source>
        <dbReference type="ARBA" id="ARBA00012297"/>
    </source>
</evidence>
<dbReference type="InterPro" id="IPR045087">
    <property type="entry name" value="Cu-oxidase_fam"/>
</dbReference>
<dbReference type="STRING" id="655863.F0XG23"/>
<dbReference type="CDD" id="cd13880">
    <property type="entry name" value="CuRO_2_MaLCC_like"/>
    <property type="match status" value="1"/>
</dbReference>
<dbReference type="RefSeq" id="XP_014172841.1">
    <property type="nucleotide sequence ID" value="XM_014317366.1"/>
</dbReference>
<comment type="cofactor">
    <cofactor evidence="2">
        <name>Cu cation</name>
        <dbReference type="ChEBI" id="CHEBI:23378"/>
    </cofactor>
</comment>
<dbReference type="PANTHER" id="PTHR11709">
    <property type="entry name" value="MULTI-COPPER OXIDASE"/>
    <property type="match status" value="1"/>
</dbReference>
<dbReference type="SMR" id="F0XG23"/>
<evidence type="ECO:0000259" key="8">
    <source>
        <dbReference type="Pfam" id="PF07731"/>
    </source>
</evidence>
<evidence type="ECO:0000256" key="6">
    <source>
        <dbReference type="ARBA" id="ARBA00023185"/>
    </source>
</evidence>
<dbReference type="Pfam" id="PF07731">
    <property type="entry name" value="Cu-oxidase_2"/>
    <property type="match status" value="1"/>
</dbReference>
<evidence type="ECO:0000313" key="10">
    <source>
        <dbReference type="Proteomes" id="UP000007796"/>
    </source>
</evidence>
<dbReference type="AlphaFoldDB" id="F0XG23"/>
<feature type="domain" description="Plastocyanin-like" evidence="8">
    <location>
        <begin position="595"/>
        <end position="655"/>
    </location>
</feature>
<evidence type="ECO:0000259" key="7">
    <source>
        <dbReference type="Pfam" id="PF00394"/>
    </source>
</evidence>
<dbReference type="eggNOG" id="KOG1263">
    <property type="taxonomic scope" value="Eukaryota"/>
</dbReference>
<dbReference type="CDD" id="cd13901">
    <property type="entry name" value="CuRO_3_MaLCC_like"/>
    <property type="match status" value="1"/>
</dbReference>
<dbReference type="EC" id="1.10.3.2" evidence="4"/>
<organism evidence="10">
    <name type="scientific">Grosmannia clavigera (strain kw1407 / UAMH 11150)</name>
    <name type="common">Blue stain fungus</name>
    <name type="synonym">Graphiocladiella clavigera</name>
    <dbReference type="NCBI Taxonomy" id="655863"/>
    <lineage>
        <taxon>Eukaryota</taxon>
        <taxon>Fungi</taxon>
        <taxon>Dikarya</taxon>
        <taxon>Ascomycota</taxon>
        <taxon>Pezizomycotina</taxon>
        <taxon>Sordariomycetes</taxon>
        <taxon>Sordariomycetidae</taxon>
        <taxon>Ophiostomatales</taxon>
        <taxon>Ophiostomataceae</taxon>
        <taxon>Leptographium</taxon>
    </lineage>
</organism>
<accession>F0XG23</accession>
<dbReference type="GeneID" id="25978728"/>
<gene>
    <name evidence="9" type="ORF">CMQ_5409</name>
</gene>
<evidence type="ECO:0000256" key="5">
    <source>
        <dbReference type="ARBA" id="ARBA00023180"/>
    </source>
</evidence>
<dbReference type="Gene3D" id="2.60.40.420">
    <property type="entry name" value="Cupredoxins - blue copper proteins"/>
    <property type="match status" value="3"/>
</dbReference>
<dbReference type="InParanoid" id="F0XG23"/>
<dbReference type="InterPro" id="IPR001117">
    <property type="entry name" value="Cu-oxidase_2nd"/>
</dbReference>
<dbReference type="HOGENOM" id="CLU_397970_0_0_1"/>
<dbReference type="PANTHER" id="PTHR11709:SF87">
    <property type="entry name" value="LACCASE"/>
    <property type="match status" value="1"/>
</dbReference>
<reference evidence="9 10" key="1">
    <citation type="journal article" date="2011" name="Proc. Natl. Acad. Sci. U.S.A.">
        <title>Genome and transcriptome analyses of the mountain pine beetle-fungal symbiont Grosmannia clavigera, a lodgepole pine pathogen.</title>
        <authorList>
            <person name="DiGuistini S."/>
            <person name="Wang Y."/>
            <person name="Liao N.Y."/>
            <person name="Taylor G."/>
            <person name="Tanguay P."/>
            <person name="Feau N."/>
            <person name="Henrissat B."/>
            <person name="Chan S.K."/>
            <person name="Hesse-Orce U."/>
            <person name="Alamouti S.M."/>
            <person name="Tsui C.K.M."/>
            <person name="Docking R.T."/>
            <person name="Levasseur A."/>
            <person name="Haridas S."/>
            <person name="Robertson G."/>
            <person name="Birol I."/>
            <person name="Holt R.A."/>
            <person name="Marra M.A."/>
            <person name="Hamelin R.C."/>
            <person name="Hirst M."/>
            <person name="Jones S.J.M."/>
            <person name="Bohlmann J."/>
            <person name="Breuil C."/>
        </authorList>
    </citation>
    <scope>NUCLEOTIDE SEQUENCE [LARGE SCALE GENOMIC DNA]</scope>
    <source>
        <strain evidence="10">kw1407 / UAMH 11150</strain>
    </source>
</reference>
<dbReference type="SUPFAM" id="SSF49503">
    <property type="entry name" value="Cupredoxins"/>
    <property type="match status" value="3"/>
</dbReference>
<feature type="domain" description="Plastocyanin-like" evidence="7">
    <location>
        <begin position="311"/>
        <end position="466"/>
    </location>
</feature>
<sequence>MILLRGGDGLYGAMGADRCAFHSDYGSGRCLGVVFAGPVSSVSTPGSATYTRAFLARQVYTVNFLAVNEHRDHGFWAYFWVDVSCIDHCDDYHYGFHVSHAICRNPICCDFGCHSFVCRNTIGCTSVHSCVAYYCDRFVVYTNRVLASVYFIGICLTGVYSASIWLDCLCFIATDSLAGIFHNCTHNRSYIYGVYPSKVCIPSTTLSAAPASNQTSCNTATDRQCWTSGFDIDTDYEASTPVTGVTRTYTLVLSEVDNYVSGDGQVKTKAMLVNGSFPGPTVTANQYANGVVGPIVIHGPASANYDIDLGPLMISDWYYGAADQILERVSSLNNSYIPGLPGAAPTSDNVLFNGLNVNVNGTGGEYESLTLTPGKKHLLRLINPSVENTFTVSLVGHSFTIVATDFVPIEPVNVTSVYMAVGQRYDVVIEANQATRSYWFNATLPSGPCGQSYNSYPAAILSYAGANSTTPTSTGSAPPDPSCADSLALYTPVVSRSATVSDFSPDTDDTLTTNIAYESNGVARVFWPVNGSPINVSWNDPTLAYVRDNRTSQLPTDENVISVPKANVGHDVIILGASTPLADPLSGNHTLRSYNPSTDAAKLNGNNPTRRDTTMLPAWGWLVVAFKTNNPGSWLFHCHLAWHVSQGFAVQFLEQLNAIPQSVDLSGLADQCQNWNNYYPAEDPFLKTDSGL</sequence>
<dbReference type="GO" id="GO:0005507">
    <property type="term" value="F:copper ion binding"/>
    <property type="evidence" value="ECO:0007669"/>
    <property type="project" value="InterPro"/>
</dbReference>
<evidence type="ECO:0000256" key="3">
    <source>
        <dbReference type="ARBA" id="ARBA00010609"/>
    </source>
</evidence>
<evidence type="ECO:0000256" key="1">
    <source>
        <dbReference type="ARBA" id="ARBA00000349"/>
    </source>
</evidence>